<keyword evidence="1" id="KW-0175">Coiled coil</keyword>
<dbReference type="PATRIC" id="fig|1961.12.peg.2165"/>
<feature type="coiled-coil region" evidence="1">
    <location>
        <begin position="357"/>
        <end position="384"/>
    </location>
</feature>
<organism evidence="2 3">
    <name type="scientific">Streptomyces virginiae</name>
    <name type="common">Streptomyces cinnamonensis</name>
    <dbReference type="NCBI Taxonomy" id="1961"/>
    <lineage>
        <taxon>Bacteria</taxon>
        <taxon>Bacillati</taxon>
        <taxon>Actinomycetota</taxon>
        <taxon>Actinomycetes</taxon>
        <taxon>Kitasatosporales</taxon>
        <taxon>Streptomycetaceae</taxon>
        <taxon>Streptomyces</taxon>
    </lineage>
</organism>
<evidence type="ECO:0000256" key="1">
    <source>
        <dbReference type="SAM" id="Coils"/>
    </source>
</evidence>
<dbReference type="EMBL" id="LGUV01000072">
    <property type="protein sequence ID" value="KOG55808.1"/>
    <property type="molecule type" value="Genomic_DNA"/>
</dbReference>
<dbReference type="eggNOG" id="COG1196">
    <property type="taxonomic scope" value="Bacteria"/>
</dbReference>
<proteinExistence type="predicted"/>
<dbReference type="Proteomes" id="UP000037084">
    <property type="component" value="Unassembled WGS sequence"/>
</dbReference>
<dbReference type="RefSeq" id="WP_052874005.1">
    <property type="nucleotide sequence ID" value="NZ_LGUV01000072.1"/>
</dbReference>
<protein>
    <submittedName>
        <fullName evidence="2">DNA repair protein</fullName>
    </submittedName>
</protein>
<evidence type="ECO:0000313" key="2">
    <source>
        <dbReference type="EMBL" id="KOG55808.1"/>
    </source>
</evidence>
<evidence type="ECO:0000313" key="3">
    <source>
        <dbReference type="Proteomes" id="UP000037084"/>
    </source>
</evidence>
<dbReference type="OrthoDB" id="5422202at2"/>
<gene>
    <name evidence="2" type="ORF">ADK75_09395</name>
</gene>
<dbReference type="AlphaFoldDB" id="A0A0L8MZN6"/>
<comment type="caution">
    <text evidence="2">The sequence shown here is derived from an EMBL/GenBank/DDBJ whole genome shotgun (WGS) entry which is preliminary data.</text>
</comment>
<name>A0A0L8MZN6_STRVG</name>
<accession>A0A0L8MZN6</accession>
<sequence length="409" mass="46166">MSSDPWGRVDETGTVYVRTSDGEQVVGSWQAGTPEEALAYFERKYEGLVVEIGLLEKRVRTTDLSAKDAQTAIDHLRTQVDEHHAVGDLDALRVRLDKLVTTVESRREERKAAKAKQTDEARAAKDALVVEAEQLAQSDQWRSAGERLRALVDIWKGLPRLDRKSDDELWHRFSHARSAFSKRRKAHFASLDAQREDARKVKERLVAEAESLSKSTDWGPTAARYRELMADWKAAGRAQRESEDDLWNRFRGAQDVFFAARSEVFAERDAEQIENLKLKEELADEAEKLVPITDLKAARAAFRSLNERWEAIGHVPRDARPKVEGRMHSVERAIQEAEEGEWRRTNPEARARAAGLTGQLQAAVDKLREQIDAARAAGNNAKADKLSRELEGRQALLDQALKGLEEFGG</sequence>
<dbReference type="Pfam" id="PF03993">
    <property type="entry name" value="DUF349"/>
    <property type="match status" value="3"/>
</dbReference>
<dbReference type="InterPro" id="IPR007139">
    <property type="entry name" value="DUF349"/>
</dbReference>
<reference evidence="3" key="1">
    <citation type="submission" date="2015-07" db="EMBL/GenBank/DDBJ databases">
        <authorList>
            <consortium name="Consortium for Microbial Forensics and Genomics (microFORGE)"/>
            <person name="Knight B.M."/>
            <person name="Roberts D.P."/>
            <person name="Lin D."/>
            <person name="Hari K."/>
            <person name="Fletcher J."/>
            <person name="Melcher U."/>
            <person name="Blagden T."/>
            <person name="Winegar R.A."/>
        </authorList>
    </citation>
    <scope>NUCLEOTIDE SEQUENCE [LARGE SCALE GENOMIC DNA]</scope>
    <source>
        <strain evidence="3">NRRL B-1447</strain>
    </source>
</reference>